<dbReference type="Proteomes" id="UP000516444">
    <property type="component" value="Chromosome"/>
</dbReference>
<dbReference type="EMBL" id="AP023440">
    <property type="protein sequence ID" value="BCL27919.1"/>
    <property type="molecule type" value="Genomic_DNA"/>
</dbReference>
<name>A0A7G1NY88_9ACTN</name>
<keyword evidence="2" id="KW-1185">Reference proteome</keyword>
<accession>A0A7G1NY88</accession>
<gene>
    <name evidence="1" type="ORF">GCM10017557_27780</name>
</gene>
<protein>
    <submittedName>
        <fullName evidence="1">Uncharacterized protein</fullName>
    </submittedName>
</protein>
<sequence length="192" mass="21282">MIRMVTADGKPPPVTRTDVRVMHLRHPDGTLAAEYRIAGRSPGECNVGSLSSDPETLTCFAEGSVIYKSCWPDPRHGSADCLTSPWDQEIRIIRDPDPDLSGAEYIHVRTPWALELRDPRRPDATLRCMSLGGATFVIDGQRANWACRSGEVEPVGYALGEPARHAGRPWTVSFWPSDDDEVRQATIATVWK</sequence>
<organism evidence="1 2">
    <name type="scientific">Streptomyces aurantiacus</name>
    <dbReference type="NCBI Taxonomy" id="47760"/>
    <lineage>
        <taxon>Bacteria</taxon>
        <taxon>Bacillati</taxon>
        <taxon>Actinomycetota</taxon>
        <taxon>Actinomycetes</taxon>
        <taxon>Kitasatosporales</taxon>
        <taxon>Streptomycetaceae</taxon>
        <taxon>Streptomyces</taxon>
        <taxon>Streptomyces aurantiacus group</taxon>
    </lineage>
</organism>
<dbReference type="KEGG" id="sgm:GCM10017557_27780"/>
<reference evidence="1 2" key="1">
    <citation type="journal article" date="2014" name="Int. J. Syst. Evol. Microbiol.">
        <title>Complete genome sequence of Corynebacterium casei LMG S-19264T (=DSM 44701T), isolated from a smear-ripened cheese.</title>
        <authorList>
            <consortium name="US DOE Joint Genome Institute (JGI-PGF)"/>
            <person name="Walter F."/>
            <person name="Albersmeier A."/>
            <person name="Kalinowski J."/>
            <person name="Ruckert C."/>
        </authorList>
    </citation>
    <scope>NUCLEOTIDE SEQUENCE [LARGE SCALE GENOMIC DNA]</scope>
    <source>
        <strain evidence="1 2">JCM 4677</strain>
    </source>
</reference>
<evidence type="ECO:0000313" key="2">
    <source>
        <dbReference type="Proteomes" id="UP000516444"/>
    </source>
</evidence>
<proteinExistence type="predicted"/>
<evidence type="ECO:0000313" key="1">
    <source>
        <dbReference type="EMBL" id="BCL27919.1"/>
    </source>
</evidence>
<dbReference type="AlphaFoldDB" id="A0A7G1NY88"/>